<dbReference type="InterPro" id="IPR002110">
    <property type="entry name" value="Ankyrin_rpt"/>
</dbReference>
<name>A0AAE0XU47_9GAST</name>
<feature type="repeat" description="ANK" evidence="3">
    <location>
        <begin position="225"/>
        <end position="258"/>
    </location>
</feature>
<dbReference type="Proteomes" id="UP001283361">
    <property type="component" value="Unassembled WGS sequence"/>
</dbReference>
<sequence>TLFGPCIIEETLSCHNCNGKMDPSEENLKVKSECHTQKNGDAPSQHRNSEHVENHGPSSQRRMIDCGNTHGTDNGYSNEARNTASLSYLQNTFDAATSITGSNSHTKIEESFSRDITDQVPSAGQKMIMAAKSGDLPVIDQLLQQQQGGSGQVISQDHLNDSLMEACKEGRKFIVQKLVRSGAEVNMRSCGTCTTPLHIAVERGFVDIAAFLLNKDADINACDRFENSPLILAVNEAGSSDLIKLLLAYGANIDHQNLDGVTALMKAVEVKDIDVVRILMLSRPSFDRKNKHGETARDIAVRLGITDVFDAAKLEAETRWKSYYVFDSTNVLSKAALMNSTEAVKVLLDCSGLEMEIDWKGPHESKKGNQGAKVSALLVLIESICSDAAESKVSSDAKLDIAKVVIESGINAEKNELERLSQALVDATQSGLYELVEVLCKVKNIEINYLKKDQSALMVAAEVGRLDLLELLLSYGADPKRENHRGDIALTYALANSQIDCANVLLERHKPCERILREMTRTLVQRSQLESLTFLASHFNLGKISQDLMEKAILTGDSSVVQLLIDHGADINGPRGGGNSALLMALRKWRDFSLRDKGYDLLGMIAFLVGNGASVNRMHSEESALVAALKNNRKSDVLCYLLEHGADVNEVGDNKGNTPLISVFSRDSSLSGKNLHDTVQFLIKSGADLNKANCDGDTALHLAACTKNVRSIKRLIDAGADLEARNSDGMTPLLLAARQGQPEAVKLLKYCGANMKAVDKDGKNAVFQSLLSGFGLQKKTLQLVAIDKDQVNVQLPDGHTPLILAAKHCDVEAIEILLELGADPHKVNGKQKTALGILLDSFIRRSEAMSGVKMLIRHNALLSLPKHYCLGLYRKIMDDERDLVQLMVTHGMAPMCVDFTGMENSLSIERISNSVWHNLSPLAAALVGNRLVIARYLVANWFLTPADLVGSDQLKEVRNSLKSDRTSEIQNYLDEYMSQPMSLVQLSFVAVSAQLGETIGREERVRKTPLPTGLQDRLLFKIENCSMDFSGVVKNRWEEELYVGDDDVDDDDIDDCDDSDFYDYG</sequence>
<feature type="repeat" description="ANK" evidence="3">
    <location>
        <begin position="192"/>
        <end position="224"/>
    </location>
</feature>
<dbReference type="Gene3D" id="1.25.40.20">
    <property type="entry name" value="Ankyrin repeat-containing domain"/>
    <property type="match status" value="5"/>
</dbReference>
<keyword evidence="1" id="KW-0677">Repeat</keyword>
<gene>
    <name evidence="5" type="ORF">RRG08_055221</name>
</gene>
<organism evidence="5 6">
    <name type="scientific">Elysia crispata</name>
    <name type="common">lettuce slug</name>
    <dbReference type="NCBI Taxonomy" id="231223"/>
    <lineage>
        <taxon>Eukaryota</taxon>
        <taxon>Metazoa</taxon>
        <taxon>Spiralia</taxon>
        <taxon>Lophotrochozoa</taxon>
        <taxon>Mollusca</taxon>
        <taxon>Gastropoda</taxon>
        <taxon>Heterobranchia</taxon>
        <taxon>Euthyneura</taxon>
        <taxon>Panpulmonata</taxon>
        <taxon>Sacoglossa</taxon>
        <taxon>Placobranchoidea</taxon>
        <taxon>Plakobranchidae</taxon>
        <taxon>Elysia</taxon>
    </lineage>
</organism>
<dbReference type="Pfam" id="PF00023">
    <property type="entry name" value="Ank"/>
    <property type="match status" value="1"/>
</dbReference>
<reference evidence="5" key="1">
    <citation type="journal article" date="2023" name="G3 (Bethesda)">
        <title>A reference genome for the long-term kleptoplast-retaining sea slug Elysia crispata morphotype clarki.</title>
        <authorList>
            <person name="Eastman K.E."/>
            <person name="Pendleton A.L."/>
            <person name="Shaikh M.A."/>
            <person name="Suttiyut T."/>
            <person name="Ogas R."/>
            <person name="Tomko P."/>
            <person name="Gavelis G."/>
            <person name="Widhalm J.R."/>
            <person name="Wisecaver J.H."/>
        </authorList>
    </citation>
    <scope>NUCLEOTIDE SEQUENCE</scope>
    <source>
        <strain evidence="5">ECLA1</strain>
    </source>
</reference>
<feature type="non-terminal residue" evidence="5">
    <location>
        <position position="1"/>
    </location>
</feature>
<evidence type="ECO:0000256" key="3">
    <source>
        <dbReference type="PROSITE-ProRule" id="PRU00023"/>
    </source>
</evidence>
<evidence type="ECO:0000313" key="5">
    <source>
        <dbReference type="EMBL" id="KAK3712861.1"/>
    </source>
</evidence>
<dbReference type="AlphaFoldDB" id="A0AAE0XU47"/>
<dbReference type="SUPFAM" id="SSF48403">
    <property type="entry name" value="Ankyrin repeat"/>
    <property type="match status" value="3"/>
</dbReference>
<dbReference type="SMART" id="SM00248">
    <property type="entry name" value="ANK"/>
    <property type="match status" value="15"/>
</dbReference>
<dbReference type="PROSITE" id="PS50297">
    <property type="entry name" value="ANK_REP_REGION"/>
    <property type="match status" value="5"/>
</dbReference>
<evidence type="ECO:0000313" key="6">
    <source>
        <dbReference type="Proteomes" id="UP001283361"/>
    </source>
</evidence>
<keyword evidence="2 3" id="KW-0040">ANK repeat</keyword>
<accession>A0AAE0XU47</accession>
<dbReference type="PANTHER" id="PTHR24198:SF165">
    <property type="entry name" value="ANKYRIN REPEAT-CONTAINING PROTEIN-RELATED"/>
    <property type="match status" value="1"/>
</dbReference>
<evidence type="ECO:0000256" key="2">
    <source>
        <dbReference type="ARBA" id="ARBA00023043"/>
    </source>
</evidence>
<feature type="region of interest" description="Disordered" evidence="4">
    <location>
        <begin position="28"/>
        <end position="76"/>
    </location>
</feature>
<dbReference type="PROSITE" id="PS50088">
    <property type="entry name" value="ANK_REPEAT"/>
    <property type="match status" value="7"/>
</dbReference>
<feature type="compositionally biased region" description="Basic and acidic residues" evidence="4">
    <location>
        <begin position="28"/>
        <end position="38"/>
    </location>
</feature>
<feature type="repeat" description="ANK" evidence="3">
    <location>
        <begin position="452"/>
        <end position="484"/>
    </location>
</feature>
<feature type="repeat" description="ANK" evidence="3">
    <location>
        <begin position="797"/>
        <end position="829"/>
    </location>
</feature>
<comment type="caution">
    <text evidence="5">The sequence shown here is derived from an EMBL/GenBank/DDBJ whole genome shotgun (WGS) entry which is preliminary data.</text>
</comment>
<feature type="repeat" description="ANK" evidence="3">
    <location>
        <begin position="620"/>
        <end position="653"/>
    </location>
</feature>
<proteinExistence type="predicted"/>
<dbReference type="PRINTS" id="PR01415">
    <property type="entry name" value="ANKYRIN"/>
</dbReference>
<dbReference type="PANTHER" id="PTHR24198">
    <property type="entry name" value="ANKYRIN REPEAT AND PROTEIN KINASE DOMAIN-CONTAINING PROTEIN"/>
    <property type="match status" value="1"/>
</dbReference>
<feature type="repeat" description="ANK" evidence="3">
    <location>
        <begin position="695"/>
        <end position="727"/>
    </location>
</feature>
<evidence type="ECO:0000256" key="1">
    <source>
        <dbReference type="ARBA" id="ARBA00022737"/>
    </source>
</evidence>
<dbReference type="Pfam" id="PF12796">
    <property type="entry name" value="Ank_2"/>
    <property type="match status" value="4"/>
</dbReference>
<keyword evidence="6" id="KW-1185">Reference proteome</keyword>
<evidence type="ECO:0000256" key="4">
    <source>
        <dbReference type="SAM" id="MobiDB-lite"/>
    </source>
</evidence>
<protein>
    <submittedName>
        <fullName evidence="5">Uncharacterized protein</fullName>
    </submittedName>
</protein>
<dbReference type="EMBL" id="JAWDGP010007576">
    <property type="protein sequence ID" value="KAK3712861.1"/>
    <property type="molecule type" value="Genomic_DNA"/>
</dbReference>
<feature type="repeat" description="ANK" evidence="3">
    <location>
        <begin position="728"/>
        <end position="760"/>
    </location>
</feature>
<dbReference type="InterPro" id="IPR036770">
    <property type="entry name" value="Ankyrin_rpt-contain_sf"/>
</dbReference>